<name>A0A1G2ATH0_9BACT</name>
<proteinExistence type="predicted"/>
<accession>A0A1G2ATH0</accession>
<sequence length="562" mass="65395">MQKCKQCQEEFDITSQDRAFYKKMDVPAPDLCIFCRRQHLLIWRNQRTLYTRKCDVTGKTIISIFSPEADYVVYDRDYWWSDKWDPCAYGMQFDFSKTFAEQYDALLHRVPMVAVFNASSENSLYCNHVTQLKDCYLCFASYACQNLLYSVSMFDVDSADLFETAHCTRSYELVQCKNCYNTNYALLSERCNDSWFLFDCKDCINCIGCTNLRGKQYFIFNQPYSKEEYEKRLQALRLNTREGIAAFQKQFEDFKKQAIHRFATLINCENSTGDNLAGAHNVRYSFALQEDIQDSAYCIHGGLKCVDAYDSYGVGAGLERCYFSIDSGVGSMELIGCVVVYGSQYAYYSYNCHSSFEIFGCTGLRNKKFCILNTQYSEAEYKELKRKIIAHMKKTGEWGKLLPPSVSPFAYNETLSHEYHPLTKEEAVRLGFKWQDTLPGTYGKETLKLLDVPETIVNTADSIVNEVLACEKCAKNYKIIQFELDFYRSKNLPVPALCPQCRYYARLVLQNPHRLWHRTCQCQVRAHEWHPSNTCQNAFETPYAPERPERVYCEVCYQREVV</sequence>
<evidence type="ECO:0000313" key="1">
    <source>
        <dbReference type="EMBL" id="OGY79320.1"/>
    </source>
</evidence>
<organism evidence="1 2">
    <name type="scientific">Candidatus Kerfeldbacteria bacterium RIFCSPHIGHO2_02_FULL_42_14</name>
    <dbReference type="NCBI Taxonomy" id="1798540"/>
    <lineage>
        <taxon>Bacteria</taxon>
        <taxon>Candidatus Kerfeldiibacteriota</taxon>
    </lineage>
</organism>
<gene>
    <name evidence="1" type="ORF">A3B74_00525</name>
</gene>
<comment type="caution">
    <text evidence="1">The sequence shown here is derived from an EMBL/GenBank/DDBJ whole genome shotgun (WGS) entry which is preliminary data.</text>
</comment>
<reference evidence="1 2" key="1">
    <citation type="journal article" date="2016" name="Nat. Commun.">
        <title>Thousands of microbial genomes shed light on interconnected biogeochemical processes in an aquifer system.</title>
        <authorList>
            <person name="Anantharaman K."/>
            <person name="Brown C.T."/>
            <person name="Hug L.A."/>
            <person name="Sharon I."/>
            <person name="Castelle C.J."/>
            <person name="Probst A.J."/>
            <person name="Thomas B.C."/>
            <person name="Singh A."/>
            <person name="Wilkins M.J."/>
            <person name="Karaoz U."/>
            <person name="Brodie E.L."/>
            <person name="Williams K.H."/>
            <person name="Hubbard S.S."/>
            <person name="Banfield J.F."/>
        </authorList>
    </citation>
    <scope>NUCLEOTIDE SEQUENCE [LARGE SCALE GENOMIC DNA]</scope>
</reference>
<dbReference type="STRING" id="1798540.A3B74_00525"/>
<dbReference type="Proteomes" id="UP000177165">
    <property type="component" value="Unassembled WGS sequence"/>
</dbReference>
<protein>
    <submittedName>
        <fullName evidence="1">Uncharacterized protein</fullName>
    </submittedName>
</protein>
<dbReference type="AlphaFoldDB" id="A0A1G2ATH0"/>
<evidence type="ECO:0000313" key="2">
    <source>
        <dbReference type="Proteomes" id="UP000177165"/>
    </source>
</evidence>
<dbReference type="EMBL" id="MHKB01000009">
    <property type="protein sequence ID" value="OGY79320.1"/>
    <property type="molecule type" value="Genomic_DNA"/>
</dbReference>